<sequence length="411" mass="43304">MTKAHARSRIAPVFSPVVAAWLLVAGVFGFCAFLVLSAFAPDLKSGFDGGAHALSRSAVGFAGIVRLLKAEGEVATVSRRVPGQDEEPPGLTIITPDVTSDGAALAKRAANGRVLVVLPKWATMPDPRQLGWVEPVSLVDADSVRRLVKPTLGALTVGRRHDTAARRLMSPGSPADNVATAPVVSLQVIRTADNLKPVVTDDAGDVLLAGSADGRLFVLSDPDLMNTRGLRELAGARAATALIQTLKPRGEGVVFDVTLNGFNTPPNLLKLAVEPPFLGATLCLLAAALLMGLHAVSRFGAPAAEGRAIALGKQALADNSAALIRLAGREPHMAARYLELARASVVRELAITRVPAGEIDDFLDRLAERIGARHRLADLSRAVANARGRDDALAAALALHEWRLEMTREPQ</sequence>
<keyword evidence="3" id="KW-1185">Reference proteome</keyword>
<organism evidence="2 3">
    <name type="scientific">Phenylobacterium montanum</name>
    <dbReference type="NCBI Taxonomy" id="2823693"/>
    <lineage>
        <taxon>Bacteria</taxon>
        <taxon>Pseudomonadati</taxon>
        <taxon>Pseudomonadota</taxon>
        <taxon>Alphaproteobacteria</taxon>
        <taxon>Caulobacterales</taxon>
        <taxon>Caulobacteraceae</taxon>
        <taxon>Phenylobacterium</taxon>
    </lineage>
</organism>
<name>A0A975ISZ2_9CAUL</name>
<dbReference type="AlphaFoldDB" id="A0A975ISZ2"/>
<evidence type="ECO:0000313" key="3">
    <source>
        <dbReference type="Proteomes" id="UP000676409"/>
    </source>
</evidence>
<evidence type="ECO:0000256" key="1">
    <source>
        <dbReference type="SAM" id="Phobius"/>
    </source>
</evidence>
<keyword evidence="1" id="KW-0812">Transmembrane</keyword>
<gene>
    <name evidence="2" type="ORF">KCG34_13885</name>
</gene>
<evidence type="ECO:0008006" key="4">
    <source>
        <dbReference type="Google" id="ProtNLM"/>
    </source>
</evidence>
<dbReference type="RefSeq" id="WP_211936242.1">
    <property type="nucleotide sequence ID" value="NZ_CP073078.1"/>
</dbReference>
<keyword evidence="1" id="KW-1133">Transmembrane helix</keyword>
<evidence type="ECO:0000313" key="2">
    <source>
        <dbReference type="EMBL" id="QUD86190.1"/>
    </source>
</evidence>
<keyword evidence="1" id="KW-0472">Membrane</keyword>
<dbReference type="KEGG" id="caul:KCG34_13885"/>
<dbReference type="Proteomes" id="UP000676409">
    <property type="component" value="Chromosome"/>
</dbReference>
<dbReference type="EMBL" id="CP073078">
    <property type="protein sequence ID" value="QUD86190.1"/>
    <property type="molecule type" value="Genomic_DNA"/>
</dbReference>
<feature type="transmembrane region" description="Helical" evidence="1">
    <location>
        <begin position="12"/>
        <end position="36"/>
    </location>
</feature>
<reference evidence="2" key="1">
    <citation type="submission" date="2021-04" db="EMBL/GenBank/DDBJ databases">
        <title>The complete genome sequence of Caulobacter sp. S6.</title>
        <authorList>
            <person name="Tang Y."/>
            <person name="Ouyang W."/>
            <person name="Liu Q."/>
            <person name="Huang B."/>
            <person name="Guo Z."/>
            <person name="Lei P."/>
        </authorList>
    </citation>
    <scope>NUCLEOTIDE SEQUENCE</scope>
    <source>
        <strain evidence="2">S6</strain>
    </source>
</reference>
<protein>
    <recommendedName>
        <fullName evidence="4">DUF4350 domain-containing protein</fullName>
    </recommendedName>
</protein>
<accession>A0A975ISZ2</accession>
<proteinExistence type="predicted"/>